<sequence length="493" mass="55138">MNHLTDLGLIAETIGRQPTTVVVLPSISLGYLTRRFRPDLDNFEETFLFHLFWLAKSNIELIFIFTEGFDKHLIDHSLYTVAQHLNTKQSSLRSRIQILTVPSSQEGLSASLYQSPQHLEQLATLLNHRQAVISAWQVGHYEISVAQELDCRLLSGNAACAKYDNKSAGRKLAQAAGVATAVGVEDIYSLTCAQKQMSLLAKQAAAGREFILKLNKEDGGSGIGYLKLDQSLNNIEQLTISKNIPKAQFEQQLAVQGAVLEQMIVADVIAVPSIKLFISDSGEAQVLATHDQLEDAEVYLGVHFPANAAYRNELIQQGLKLAKQCCKVGIRGLFSIDFLAKHNPTTGTWQLYFLELNLRASATTHPYFWTKYLTGAQYNNDSGHLEKNGEQFFYNAYEHFQHPLLNTIDTQKIIRACHEQGLSYCRQKQTGVHLHMLSMINAFNRFGATIIGTSQQQIEELSTELNTLIQKLCEQTEGHFSTDEKKPAKKLVL</sequence>
<accession>A0A5C8ZA92</accession>
<name>A0A5C8ZA92_9GAMM</name>
<dbReference type="InterPro" id="IPR005479">
    <property type="entry name" value="CPAse_ATP-bd"/>
</dbReference>
<dbReference type="InterPro" id="IPR056855">
    <property type="entry name" value="ATP-grasp_IQCH"/>
</dbReference>
<dbReference type="EMBL" id="VKAD01000001">
    <property type="protein sequence ID" value="TXR54209.1"/>
    <property type="molecule type" value="Genomic_DNA"/>
</dbReference>
<dbReference type="Pfam" id="PF24923">
    <property type="entry name" value="ATP-grasp_IQCH"/>
    <property type="match status" value="2"/>
</dbReference>
<dbReference type="InterPro" id="IPR038752">
    <property type="entry name" value="IQCH"/>
</dbReference>
<dbReference type="PROSITE" id="PS50975">
    <property type="entry name" value="ATP_GRASP"/>
    <property type="match status" value="1"/>
</dbReference>
<evidence type="ECO:0000256" key="1">
    <source>
        <dbReference type="PROSITE-ProRule" id="PRU00409"/>
    </source>
</evidence>
<dbReference type="SUPFAM" id="SSF56059">
    <property type="entry name" value="Glutathione synthetase ATP-binding domain-like"/>
    <property type="match status" value="1"/>
</dbReference>
<reference evidence="3 4" key="1">
    <citation type="submission" date="2019-07" db="EMBL/GenBank/DDBJ databases">
        <title>Reinekea sp. strain SSH23 genome sequencing and assembly.</title>
        <authorList>
            <person name="Kim I."/>
        </authorList>
    </citation>
    <scope>NUCLEOTIDE SEQUENCE [LARGE SCALE GENOMIC DNA]</scope>
    <source>
        <strain evidence="3 4">SSH23</strain>
    </source>
</reference>
<dbReference type="GO" id="GO:0046872">
    <property type="term" value="F:metal ion binding"/>
    <property type="evidence" value="ECO:0007669"/>
    <property type="project" value="InterPro"/>
</dbReference>
<gene>
    <name evidence="3" type="ORF">FME95_06640</name>
</gene>
<keyword evidence="1" id="KW-0547">Nucleotide-binding</keyword>
<dbReference type="InterPro" id="IPR041356">
    <property type="entry name" value="PGM1_C"/>
</dbReference>
<keyword evidence="4" id="KW-1185">Reference proteome</keyword>
<dbReference type="RefSeq" id="WP_147713607.1">
    <property type="nucleotide sequence ID" value="NZ_VKAD01000001.1"/>
</dbReference>
<dbReference type="AlphaFoldDB" id="A0A5C8ZA92"/>
<dbReference type="PROSITE" id="PS00867">
    <property type="entry name" value="CPSASE_2"/>
    <property type="match status" value="1"/>
</dbReference>
<proteinExistence type="predicted"/>
<feature type="domain" description="ATP-grasp" evidence="2">
    <location>
        <begin position="170"/>
        <end position="387"/>
    </location>
</feature>
<dbReference type="Pfam" id="PF18105">
    <property type="entry name" value="PGM1_C"/>
    <property type="match status" value="1"/>
</dbReference>
<keyword evidence="1" id="KW-0067">ATP-binding</keyword>
<dbReference type="Proteomes" id="UP000321764">
    <property type="component" value="Unassembled WGS sequence"/>
</dbReference>
<evidence type="ECO:0000259" key="2">
    <source>
        <dbReference type="PROSITE" id="PS50975"/>
    </source>
</evidence>
<evidence type="ECO:0000313" key="3">
    <source>
        <dbReference type="EMBL" id="TXR54209.1"/>
    </source>
</evidence>
<organism evidence="3 4">
    <name type="scientific">Reinekea thalattae</name>
    <dbReference type="NCBI Taxonomy" id="2593301"/>
    <lineage>
        <taxon>Bacteria</taxon>
        <taxon>Pseudomonadati</taxon>
        <taxon>Pseudomonadota</taxon>
        <taxon>Gammaproteobacteria</taxon>
        <taxon>Oceanospirillales</taxon>
        <taxon>Saccharospirillaceae</taxon>
        <taxon>Reinekea</taxon>
    </lineage>
</organism>
<dbReference type="PANTHER" id="PTHR14465">
    <property type="entry name" value="IQ DOMAIN-CONTAINING PROTEIN H"/>
    <property type="match status" value="1"/>
</dbReference>
<dbReference type="OrthoDB" id="164032at2"/>
<comment type="caution">
    <text evidence="3">The sequence shown here is derived from an EMBL/GenBank/DDBJ whole genome shotgun (WGS) entry which is preliminary data.</text>
</comment>
<protein>
    <recommendedName>
        <fullName evidence="2">ATP-grasp domain-containing protein</fullName>
    </recommendedName>
</protein>
<evidence type="ECO:0000313" key="4">
    <source>
        <dbReference type="Proteomes" id="UP000321764"/>
    </source>
</evidence>
<dbReference type="Gene3D" id="3.30.470.20">
    <property type="entry name" value="ATP-grasp fold, B domain"/>
    <property type="match status" value="1"/>
</dbReference>
<dbReference type="PANTHER" id="PTHR14465:SF0">
    <property type="entry name" value="IQ DOMAIN-CONTAINING PROTEIN H"/>
    <property type="match status" value="1"/>
</dbReference>
<dbReference type="InterPro" id="IPR011761">
    <property type="entry name" value="ATP-grasp"/>
</dbReference>
<dbReference type="GO" id="GO:0005524">
    <property type="term" value="F:ATP binding"/>
    <property type="evidence" value="ECO:0007669"/>
    <property type="project" value="UniProtKB-UniRule"/>
</dbReference>